<evidence type="ECO:0000313" key="2">
    <source>
        <dbReference type="Proteomes" id="UP000790377"/>
    </source>
</evidence>
<protein>
    <submittedName>
        <fullName evidence="1">Uncharacterized protein</fullName>
    </submittedName>
</protein>
<dbReference type="Proteomes" id="UP000790377">
    <property type="component" value="Unassembled WGS sequence"/>
</dbReference>
<reference evidence="1" key="1">
    <citation type="journal article" date="2021" name="New Phytol.">
        <title>Evolutionary innovations through gain and loss of genes in the ectomycorrhizal Boletales.</title>
        <authorList>
            <person name="Wu G."/>
            <person name="Miyauchi S."/>
            <person name="Morin E."/>
            <person name="Kuo A."/>
            <person name="Drula E."/>
            <person name="Varga T."/>
            <person name="Kohler A."/>
            <person name="Feng B."/>
            <person name="Cao Y."/>
            <person name="Lipzen A."/>
            <person name="Daum C."/>
            <person name="Hundley H."/>
            <person name="Pangilinan J."/>
            <person name="Johnson J."/>
            <person name="Barry K."/>
            <person name="LaButti K."/>
            <person name="Ng V."/>
            <person name="Ahrendt S."/>
            <person name="Min B."/>
            <person name="Choi I.G."/>
            <person name="Park H."/>
            <person name="Plett J.M."/>
            <person name="Magnuson J."/>
            <person name="Spatafora J.W."/>
            <person name="Nagy L.G."/>
            <person name="Henrissat B."/>
            <person name="Grigoriev I.V."/>
            <person name="Yang Z.L."/>
            <person name="Xu J."/>
            <person name="Martin F.M."/>
        </authorList>
    </citation>
    <scope>NUCLEOTIDE SEQUENCE</scope>
    <source>
        <strain evidence="1">ATCC 28755</strain>
    </source>
</reference>
<comment type="caution">
    <text evidence="1">The sequence shown here is derived from an EMBL/GenBank/DDBJ whole genome shotgun (WGS) entry which is preliminary data.</text>
</comment>
<organism evidence="1 2">
    <name type="scientific">Hygrophoropsis aurantiaca</name>
    <dbReference type="NCBI Taxonomy" id="72124"/>
    <lineage>
        <taxon>Eukaryota</taxon>
        <taxon>Fungi</taxon>
        <taxon>Dikarya</taxon>
        <taxon>Basidiomycota</taxon>
        <taxon>Agaricomycotina</taxon>
        <taxon>Agaricomycetes</taxon>
        <taxon>Agaricomycetidae</taxon>
        <taxon>Boletales</taxon>
        <taxon>Coniophorineae</taxon>
        <taxon>Hygrophoropsidaceae</taxon>
        <taxon>Hygrophoropsis</taxon>
    </lineage>
</organism>
<dbReference type="EMBL" id="MU268144">
    <property type="protein sequence ID" value="KAH7905676.1"/>
    <property type="molecule type" value="Genomic_DNA"/>
</dbReference>
<keyword evidence="2" id="KW-1185">Reference proteome</keyword>
<proteinExistence type="predicted"/>
<accession>A0ACB7ZX17</accession>
<gene>
    <name evidence="1" type="ORF">BJ138DRAFT_1105794</name>
</gene>
<sequence length="302" mass="34064">MAPMSSPARSPLKNYTASPRLAKTMHSSPNIPRRSRPGTDNWHASNKLGELSPISLQVVANIKHRFLPGPAIADIKTVNPPPPPSFSYRVVCRRTTPLYRHSNLRSHLEISASNCDSTDGETSDGACVTDGDDHVWTGDRKTLEGGKWRVIQESSVLGKRLREDINANDTEPHMREIEGTTSGSEYDTLSEEISYNSDHSDEDEMNDLVYSAQAEAEALEEAARIIRSQISHHNTIWLKSLARRQIFKRAKSFVDDIRQMEHSRFRKRNTTWARNVGESWRSQHTMGYHYRSTTLSAPPSSP</sequence>
<name>A0ACB7ZX17_9AGAM</name>
<evidence type="ECO:0000313" key="1">
    <source>
        <dbReference type="EMBL" id="KAH7905676.1"/>
    </source>
</evidence>